<evidence type="ECO:0000256" key="3">
    <source>
        <dbReference type="PROSITE-ProRule" id="PRU10141"/>
    </source>
</evidence>
<sequence length="411" mass="44221">MLRLGRSAASEASNCGGIVVSAIRNSLQLQLDQRGARALQCAYQTQSHRNPEPGAKSERNPLSLAVMGAAALSVGLELQMEGAAQARAAMEPAVQLQRHKWQLFDQIGSGAFGVVRLGMHEESGEVAAVKIVPLENPNDRRSYPALEREISALKLVKALGGHNSIVDLRDVYVEGRKLFLVTELARGGELFEQIVAYGSFPELKARDVAREMASALSFLHRHGLVHKDIKPENILMSARVVDPNASGVFRRGSRHESSSLVKLADFGSAGPASATTNLEDIGTAAYLAPELLTSGVCTSACDMWALGCVLYIMLSGSHPFDLDGMSSDNVVEHRIKSEPITFDFSAWENVSLDAKDLITKLLAKDPTLRLTADQMMQHPWMNTSAEATATAGSLCRPSPLLAGQPIPMSPA</sequence>
<keyword evidence="4" id="KW-0723">Serine/threonine-protein kinase</keyword>
<dbReference type="InterPro" id="IPR011009">
    <property type="entry name" value="Kinase-like_dom_sf"/>
</dbReference>
<comment type="caution">
    <text evidence="6">The sequence shown here is derived from an EMBL/GenBank/DDBJ whole genome shotgun (WGS) entry which is preliminary data.</text>
</comment>
<feature type="binding site" evidence="3">
    <location>
        <position position="130"/>
    </location>
    <ligand>
        <name>ATP</name>
        <dbReference type="ChEBI" id="CHEBI:30616"/>
    </ligand>
</feature>
<evidence type="ECO:0000256" key="2">
    <source>
        <dbReference type="ARBA" id="ARBA00022840"/>
    </source>
</evidence>
<accession>A0A329RR84</accession>
<dbReference type="SUPFAM" id="SSF56112">
    <property type="entry name" value="Protein kinase-like (PK-like)"/>
    <property type="match status" value="1"/>
</dbReference>
<dbReference type="GO" id="GO:0004674">
    <property type="term" value="F:protein serine/threonine kinase activity"/>
    <property type="evidence" value="ECO:0007669"/>
    <property type="project" value="UniProtKB-KW"/>
</dbReference>
<proteinExistence type="inferred from homology"/>
<protein>
    <submittedName>
        <fullName evidence="6">Serine/threonine-protein kinase</fullName>
    </submittedName>
</protein>
<dbReference type="InterPro" id="IPR008271">
    <property type="entry name" value="Ser/Thr_kinase_AS"/>
</dbReference>
<evidence type="ECO:0000256" key="4">
    <source>
        <dbReference type="RuleBase" id="RU000304"/>
    </source>
</evidence>
<dbReference type="AlphaFoldDB" id="A0A329RR84"/>
<organism evidence="6 7">
    <name type="scientific">Phytophthora cactorum</name>
    <dbReference type="NCBI Taxonomy" id="29920"/>
    <lineage>
        <taxon>Eukaryota</taxon>
        <taxon>Sar</taxon>
        <taxon>Stramenopiles</taxon>
        <taxon>Oomycota</taxon>
        <taxon>Peronosporomycetes</taxon>
        <taxon>Peronosporales</taxon>
        <taxon>Peronosporaceae</taxon>
        <taxon>Phytophthora</taxon>
    </lineage>
</organism>
<dbReference type="VEuPathDB" id="FungiDB:PC110_g16608"/>
<evidence type="ECO:0000313" key="6">
    <source>
        <dbReference type="EMBL" id="RAW26991.1"/>
    </source>
</evidence>
<evidence type="ECO:0000256" key="1">
    <source>
        <dbReference type="ARBA" id="ARBA00022741"/>
    </source>
</evidence>
<evidence type="ECO:0000313" key="7">
    <source>
        <dbReference type="Proteomes" id="UP000251314"/>
    </source>
</evidence>
<dbReference type="InterPro" id="IPR017441">
    <property type="entry name" value="Protein_kinase_ATP_BS"/>
</dbReference>
<name>A0A329RR84_9STRA</name>
<dbReference type="PROSITE" id="PS00107">
    <property type="entry name" value="PROTEIN_KINASE_ATP"/>
    <property type="match status" value="1"/>
</dbReference>
<comment type="similarity">
    <text evidence="4">Belongs to the protein kinase superfamily.</text>
</comment>
<keyword evidence="2 3" id="KW-0067">ATP-binding</keyword>
<dbReference type="OrthoDB" id="40902at2759"/>
<dbReference type="PANTHER" id="PTHR24347">
    <property type="entry name" value="SERINE/THREONINE-PROTEIN KINASE"/>
    <property type="match status" value="1"/>
</dbReference>
<dbReference type="PROSITE" id="PS00108">
    <property type="entry name" value="PROTEIN_KINASE_ST"/>
    <property type="match status" value="1"/>
</dbReference>
<dbReference type="GO" id="GO:0005524">
    <property type="term" value="F:ATP binding"/>
    <property type="evidence" value="ECO:0007669"/>
    <property type="project" value="UniProtKB-UniRule"/>
</dbReference>
<dbReference type="Gene3D" id="3.30.200.20">
    <property type="entry name" value="Phosphorylase Kinase, domain 1"/>
    <property type="match status" value="1"/>
</dbReference>
<dbReference type="EMBL" id="MJFZ01000599">
    <property type="protein sequence ID" value="RAW26991.1"/>
    <property type="molecule type" value="Genomic_DNA"/>
</dbReference>
<keyword evidence="6" id="KW-0418">Kinase</keyword>
<dbReference type="SMART" id="SM00220">
    <property type="entry name" value="S_TKc"/>
    <property type="match status" value="1"/>
</dbReference>
<dbReference type="Gene3D" id="1.10.510.10">
    <property type="entry name" value="Transferase(Phosphotransferase) domain 1"/>
    <property type="match status" value="1"/>
</dbReference>
<evidence type="ECO:0000259" key="5">
    <source>
        <dbReference type="PROSITE" id="PS50011"/>
    </source>
</evidence>
<feature type="domain" description="Protein kinase" evidence="5">
    <location>
        <begin position="101"/>
        <end position="381"/>
    </location>
</feature>
<reference evidence="6 7" key="1">
    <citation type="submission" date="2018-01" db="EMBL/GenBank/DDBJ databases">
        <title>Draft genome of the strawberry crown rot pathogen Phytophthora cactorum.</title>
        <authorList>
            <person name="Armitage A.D."/>
            <person name="Lysoe E."/>
            <person name="Nellist C.F."/>
            <person name="Harrison R.J."/>
            <person name="Brurberg M.B."/>
        </authorList>
    </citation>
    <scope>NUCLEOTIDE SEQUENCE [LARGE SCALE GENOMIC DNA]</scope>
    <source>
        <strain evidence="6 7">10300</strain>
    </source>
</reference>
<dbReference type="Pfam" id="PF00069">
    <property type="entry name" value="Pkinase"/>
    <property type="match status" value="1"/>
</dbReference>
<keyword evidence="6" id="KW-0808">Transferase</keyword>
<dbReference type="InterPro" id="IPR000719">
    <property type="entry name" value="Prot_kinase_dom"/>
</dbReference>
<keyword evidence="7" id="KW-1185">Reference proteome</keyword>
<dbReference type="Proteomes" id="UP000251314">
    <property type="component" value="Unassembled WGS sequence"/>
</dbReference>
<dbReference type="STRING" id="29920.A0A329RR84"/>
<keyword evidence="1 3" id="KW-0547">Nucleotide-binding</keyword>
<gene>
    <name evidence="6" type="ORF">PC110_g16608</name>
</gene>
<dbReference type="PROSITE" id="PS50011">
    <property type="entry name" value="PROTEIN_KINASE_DOM"/>
    <property type="match status" value="1"/>
</dbReference>